<dbReference type="HOGENOM" id="CLU_129068_0_0_1"/>
<accession>M5C599</accession>
<dbReference type="PANTHER" id="PTHR31859">
    <property type="entry name" value="TETRATRICOPEPTIDE REPEAT PROTEIN 39 FAMILY MEMBER"/>
    <property type="match status" value="1"/>
</dbReference>
<sequence length="152" mass="17173">MPAIQSSIDLDKDLPFVRSIMDMFLNNRMNEAEEACLKENKPTYYSRLYVQTASALMQSMTALMSFEDGDITSAQAAVQQTLNLAEKNRLTLTWSSRISNFPFDAAIANARRMSIEQLHSELIYAESLLQKAIMGFVSSGDWMSFLREAIPD</sequence>
<dbReference type="GO" id="GO:0005829">
    <property type="term" value="C:cytosol"/>
    <property type="evidence" value="ECO:0007669"/>
    <property type="project" value="TreeGrafter"/>
</dbReference>
<dbReference type="EMBL" id="CAOJ01013336">
    <property type="protein sequence ID" value="CCO34581.1"/>
    <property type="molecule type" value="Genomic_DNA"/>
</dbReference>
<name>M5C599_THACB</name>
<dbReference type="Pfam" id="PF10300">
    <property type="entry name" value="Iml2-TPR_39"/>
    <property type="match status" value="1"/>
</dbReference>
<gene>
    <name evidence="1" type="ORF">BN14_08685</name>
</gene>
<protein>
    <submittedName>
        <fullName evidence="1">Uncharacterized protein</fullName>
    </submittedName>
</protein>
<reference evidence="1 2" key="1">
    <citation type="journal article" date="2013" name="J. Biotechnol.">
        <title>Establishment and interpretation of the genome sequence of the phytopathogenic fungus Rhizoctonia solani AG1-IB isolate 7/3/14.</title>
        <authorList>
            <person name="Wibberg D.W."/>
            <person name="Jelonek L.J."/>
            <person name="Rupp O.R."/>
            <person name="Hennig M.H."/>
            <person name="Eikmeyer F.E."/>
            <person name="Goesmann A.G."/>
            <person name="Hartmann A.H."/>
            <person name="Borriss R.B."/>
            <person name="Grosch R.G."/>
            <person name="Puehler A.P."/>
            <person name="Schlueter A.S."/>
        </authorList>
    </citation>
    <scope>NUCLEOTIDE SEQUENCE [LARGE SCALE GENOMIC DNA]</scope>
    <source>
        <strain evidence="2">AG1-IB / isolate 7/3/14</strain>
    </source>
</reference>
<organism evidence="1 2">
    <name type="scientific">Thanatephorus cucumeris (strain AG1-IB / isolate 7/3/14)</name>
    <name type="common">Lettuce bottom rot fungus</name>
    <name type="synonym">Rhizoctonia solani</name>
    <dbReference type="NCBI Taxonomy" id="1108050"/>
    <lineage>
        <taxon>Eukaryota</taxon>
        <taxon>Fungi</taxon>
        <taxon>Dikarya</taxon>
        <taxon>Basidiomycota</taxon>
        <taxon>Agaricomycotina</taxon>
        <taxon>Agaricomycetes</taxon>
        <taxon>Cantharellales</taxon>
        <taxon>Ceratobasidiaceae</taxon>
        <taxon>Rhizoctonia</taxon>
        <taxon>Rhizoctonia solani AG-1</taxon>
    </lineage>
</organism>
<proteinExistence type="predicted"/>
<dbReference type="GO" id="GO:0005634">
    <property type="term" value="C:nucleus"/>
    <property type="evidence" value="ECO:0007669"/>
    <property type="project" value="TreeGrafter"/>
</dbReference>
<dbReference type="InterPro" id="IPR019412">
    <property type="entry name" value="IML2/TPR_39"/>
</dbReference>
<evidence type="ECO:0000313" key="2">
    <source>
        <dbReference type="Proteomes" id="UP000012065"/>
    </source>
</evidence>
<dbReference type="GO" id="GO:0005741">
    <property type="term" value="C:mitochondrial outer membrane"/>
    <property type="evidence" value="ECO:0007669"/>
    <property type="project" value="TreeGrafter"/>
</dbReference>
<dbReference type="PANTHER" id="PTHR31859:SF1">
    <property type="entry name" value="TETRATRICOPEPTIDE REPEAT PROTEIN 39C"/>
    <property type="match status" value="1"/>
</dbReference>
<evidence type="ECO:0000313" key="1">
    <source>
        <dbReference type="EMBL" id="CCO34581.1"/>
    </source>
</evidence>
<comment type="caution">
    <text evidence="1">The sequence shown here is derived from an EMBL/GenBank/DDBJ whole genome shotgun (WGS) entry which is preliminary data.</text>
</comment>
<dbReference type="Proteomes" id="UP000012065">
    <property type="component" value="Unassembled WGS sequence"/>
</dbReference>
<dbReference type="AlphaFoldDB" id="M5C599"/>